<evidence type="ECO:0000256" key="2">
    <source>
        <dbReference type="ARBA" id="ARBA00004713"/>
    </source>
</evidence>
<evidence type="ECO:0000256" key="8">
    <source>
        <dbReference type="ARBA" id="ARBA00022985"/>
    </source>
</evidence>
<dbReference type="CDD" id="cd04194">
    <property type="entry name" value="GT8_A4GalT_like"/>
    <property type="match status" value="1"/>
</dbReference>
<evidence type="ECO:0000313" key="10">
    <source>
        <dbReference type="EMBL" id="TVZ69567.1"/>
    </source>
</evidence>
<dbReference type="InterPro" id="IPR050748">
    <property type="entry name" value="Glycosyltrans_8_dom-fam"/>
</dbReference>
<keyword evidence="5 10" id="KW-0808">Transferase</keyword>
<proteinExistence type="inferred from homology"/>
<keyword evidence="8" id="KW-0448">Lipopolysaccharide biosynthesis</keyword>
<dbReference type="SUPFAM" id="SSF53448">
    <property type="entry name" value="Nucleotide-diphospho-sugar transferases"/>
    <property type="match status" value="1"/>
</dbReference>
<dbReference type="Gene3D" id="3.90.550.10">
    <property type="entry name" value="Spore Coat Polysaccharide Biosynthesis Protein SpsA, Chain A"/>
    <property type="match status" value="1"/>
</dbReference>
<reference evidence="10" key="2">
    <citation type="submission" date="2019-08" db="EMBL/GenBank/DDBJ databases">
        <title>Investigation of anaerobic lignin degradation for improved lignocellulosic biofuels.</title>
        <authorList>
            <person name="Deangelis K.PhD."/>
        </authorList>
    </citation>
    <scope>NUCLEOTIDE SEQUENCE [LARGE SCALE GENOMIC DNA]</scope>
    <source>
        <strain evidence="10">128R</strain>
    </source>
</reference>
<comment type="similarity">
    <text evidence="3">Belongs to the glycosyltransferase 8 family.</text>
</comment>
<evidence type="ECO:0000256" key="1">
    <source>
        <dbReference type="ARBA" id="ARBA00001946"/>
    </source>
</evidence>
<accession>A0A542CW58</accession>
<evidence type="ECO:0000259" key="9">
    <source>
        <dbReference type="Pfam" id="PF08437"/>
    </source>
</evidence>
<dbReference type="PANTHER" id="PTHR13778">
    <property type="entry name" value="GLYCOSYLTRANSFERASE 8 DOMAIN-CONTAINING PROTEIN"/>
    <property type="match status" value="1"/>
</dbReference>
<dbReference type="InterPro" id="IPR029044">
    <property type="entry name" value="Nucleotide-diphossugar_trans"/>
</dbReference>
<sequence>MENNKINRLLKLASDNENTIKITCYQGKDRLDEQSQYHVAFGVDGNFIRHACITIQSLIEHAGTAKIHFHLITTEDTVDLANKFQALVTGTPHSIYTHQLSDNLFANLPSTALFTKATYYRFLAPYLLEEEEAILYLDADIVCTNPFTDLYSKVKGSEHIAFVVSELDHLTSTLAADVSLKEEKYFNAGVLMINVRAWLQNNISEKALSLLETRGKDFRYLDQDALNVVLEGNVQFIEKKYNTLFMLGHTEADYKRMPPDDTVFIHYAGADKPWQKWNKQAGTCFYTNLYQRSSWASHPLDEPKNDQQAKKMYKLLFREKKYLSGIRWYGMYIKLRYAK</sequence>
<dbReference type="InterPro" id="IPR002495">
    <property type="entry name" value="Glyco_trans_8"/>
</dbReference>
<protein>
    <submittedName>
        <fullName evidence="10">UDP-glucose:(Glucosyl)LPS alpha-1, 3-glucosyltransferase/UDP-D-galactose:(Glucosyl)LPS alpha-1, 3-D-galactosyltransferase/UDP-glucose:(Galactosyl)LPS alpha-1,2-glucosyltransferase</fullName>
    </submittedName>
</protein>
<evidence type="ECO:0000256" key="5">
    <source>
        <dbReference type="ARBA" id="ARBA00022679"/>
    </source>
</evidence>
<comment type="pathway">
    <text evidence="2">Bacterial outer membrane biogenesis; LPS core biosynthesis.</text>
</comment>
<keyword evidence="4 10" id="KW-0328">Glycosyltransferase</keyword>
<evidence type="ECO:0000256" key="3">
    <source>
        <dbReference type="ARBA" id="ARBA00006351"/>
    </source>
</evidence>
<dbReference type="GO" id="GO:0046872">
    <property type="term" value="F:metal ion binding"/>
    <property type="evidence" value="ECO:0007669"/>
    <property type="project" value="UniProtKB-KW"/>
</dbReference>
<dbReference type="Pfam" id="PF01501">
    <property type="entry name" value="Glyco_transf_8"/>
    <property type="match status" value="1"/>
</dbReference>
<evidence type="ECO:0000256" key="6">
    <source>
        <dbReference type="ARBA" id="ARBA00022723"/>
    </source>
</evidence>
<evidence type="ECO:0000256" key="4">
    <source>
        <dbReference type="ARBA" id="ARBA00022676"/>
    </source>
</evidence>
<dbReference type="OrthoDB" id="9807549at2"/>
<dbReference type="GO" id="GO:0008918">
    <property type="term" value="F:lipopolysaccharide 3-alpha-galactosyltransferase activity"/>
    <property type="evidence" value="ECO:0007669"/>
    <property type="project" value="InterPro"/>
</dbReference>
<dbReference type="PANTHER" id="PTHR13778:SF47">
    <property type="entry name" value="LIPOPOLYSACCHARIDE 1,3-GALACTOSYLTRANSFERASE"/>
    <property type="match status" value="1"/>
</dbReference>
<comment type="caution">
    <text evidence="10">The sequence shown here is derived from an EMBL/GenBank/DDBJ whole genome shotgun (WGS) entry which is preliminary data.</text>
</comment>
<keyword evidence="7" id="KW-0460">Magnesium</keyword>
<organism evidence="10">
    <name type="scientific">Serratia fonticola</name>
    <dbReference type="NCBI Taxonomy" id="47917"/>
    <lineage>
        <taxon>Bacteria</taxon>
        <taxon>Pseudomonadati</taxon>
        <taxon>Pseudomonadota</taxon>
        <taxon>Gammaproteobacteria</taxon>
        <taxon>Enterobacterales</taxon>
        <taxon>Yersiniaceae</taxon>
        <taxon>Serratia</taxon>
    </lineage>
</organism>
<dbReference type="InterPro" id="IPR013645">
    <property type="entry name" value="Glyco_transf_8N"/>
</dbReference>
<feature type="domain" description="Glycosyl transferase family 8 C-terminal" evidence="9">
    <location>
        <begin position="284"/>
        <end position="334"/>
    </location>
</feature>
<comment type="cofactor">
    <cofactor evidence="1">
        <name>Mg(2+)</name>
        <dbReference type="ChEBI" id="CHEBI:18420"/>
    </cofactor>
</comment>
<name>A0A542CW58_SERFO</name>
<keyword evidence="6" id="KW-0479">Metal-binding</keyword>
<dbReference type="EMBL" id="VISQ01000001">
    <property type="protein sequence ID" value="TVZ69567.1"/>
    <property type="molecule type" value="Genomic_DNA"/>
</dbReference>
<gene>
    <name evidence="10" type="ORF">FHU10_2086</name>
</gene>
<evidence type="ECO:0000256" key="7">
    <source>
        <dbReference type="ARBA" id="ARBA00022842"/>
    </source>
</evidence>
<reference evidence="10" key="1">
    <citation type="submission" date="2019-06" db="EMBL/GenBank/DDBJ databases">
        <authorList>
            <person name="Deangelis K."/>
            <person name="Huntemann M."/>
            <person name="Clum A."/>
            <person name="Pillay M."/>
            <person name="Palaniappan K."/>
            <person name="Varghese N."/>
            <person name="Mikhailova N."/>
            <person name="Stamatis D."/>
            <person name="Reddy T."/>
            <person name="Daum C."/>
            <person name="Shapiro N."/>
            <person name="Ivanova N."/>
            <person name="Kyrpides N."/>
            <person name="Woyke T."/>
        </authorList>
    </citation>
    <scope>NUCLEOTIDE SEQUENCE [LARGE SCALE GENOMIC DNA]</scope>
    <source>
        <strain evidence="10">128R</strain>
    </source>
</reference>
<dbReference type="Pfam" id="PF08437">
    <property type="entry name" value="Glyco_transf_8C"/>
    <property type="match status" value="1"/>
</dbReference>
<dbReference type="AlphaFoldDB" id="A0A542CW58"/>